<dbReference type="GO" id="GO:0005789">
    <property type="term" value="C:endoplasmic reticulum membrane"/>
    <property type="evidence" value="ECO:0007669"/>
    <property type="project" value="UniProtKB-SubCell"/>
</dbReference>
<dbReference type="GO" id="GO:0034975">
    <property type="term" value="P:protein folding in endoplasmic reticulum"/>
    <property type="evidence" value="ECO:0007669"/>
    <property type="project" value="InterPro"/>
</dbReference>
<keyword evidence="12" id="KW-0472">Membrane</keyword>
<evidence type="ECO:0008006" key="18">
    <source>
        <dbReference type="Google" id="ProtNLM"/>
    </source>
</evidence>
<evidence type="ECO:0000256" key="1">
    <source>
        <dbReference type="ARBA" id="ARBA00001974"/>
    </source>
</evidence>
<gene>
    <name evidence="16" type="ORF">CI109_104827</name>
</gene>
<evidence type="ECO:0000313" key="17">
    <source>
        <dbReference type="Proteomes" id="UP000322225"/>
    </source>
</evidence>
<reference evidence="16" key="2">
    <citation type="submission" date="2024-01" db="EMBL/GenBank/DDBJ databases">
        <title>Comparative genomics of Cryptococcus and Kwoniella reveals pathogenesis evolution and contrasting modes of karyotype evolution via chromosome fusion or intercentromeric recombination.</title>
        <authorList>
            <person name="Coelho M.A."/>
            <person name="David-Palma M."/>
            <person name="Shea T."/>
            <person name="Bowers K."/>
            <person name="McGinley-Smith S."/>
            <person name="Mohammad A.W."/>
            <person name="Gnirke A."/>
            <person name="Yurkov A.M."/>
            <person name="Nowrousian M."/>
            <person name="Sun S."/>
            <person name="Cuomo C.A."/>
            <person name="Heitman J."/>
        </authorList>
    </citation>
    <scope>NUCLEOTIDE SEQUENCE</scope>
    <source>
        <strain evidence="16">CBS 12478</strain>
    </source>
</reference>
<evidence type="ECO:0000256" key="2">
    <source>
        <dbReference type="ARBA" id="ARBA00004367"/>
    </source>
</evidence>
<protein>
    <recommendedName>
        <fullName evidence="18">Endoplasmic oxidoreductin 1</fullName>
    </recommendedName>
</protein>
<evidence type="ECO:0000256" key="6">
    <source>
        <dbReference type="ARBA" id="ARBA00022630"/>
    </source>
</evidence>
<evidence type="ECO:0000256" key="4">
    <source>
        <dbReference type="ARBA" id="ARBA00011802"/>
    </source>
</evidence>
<comment type="subunit">
    <text evidence="4">May function both as a monomer and a homodimer.</text>
</comment>
<keyword evidence="11" id="KW-0560">Oxidoreductase</keyword>
<keyword evidence="15" id="KW-0676">Redox-active center</keyword>
<evidence type="ECO:0000256" key="12">
    <source>
        <dbReference type="ARBA" id="ARBA00023136"/>
    </source>
</evidence>
<keyword evidence="14" id="KW-0325">Glycoprotein</keyword>
<evidence type="ECO:0000256" key="8">
    <source>
        <dbReference type="ARBA" id="ARBA00022824"/>
    </source>
</evidence>
<dbReference type="RefSeq" id="XP_031858427.2">
    <property type="nucleotide sequence ID" value="XM_032007313.2"/>
</dbReference>
<dbReference type="EMBL" id="CP144058">
    <property type="protein sequence ID" value="WWD20351.1"/>
    <property type="molecule type" value="Genomic_DNA"/>
</dbReference>
<evidence type="ECO:0000256" key="9">
    <source>
        <dbReference type="ARBA" id="ARBA00022827"/>
    </source>
</evidence>
<dbReference type="GeneID" id="43591481"/>
<evidence type="ECO:0000256" key="14">
    <source>
        <dbReference type="ARBA" id="ARBA00023180"/>
    </source>
</evidence>
<dbReference type="PANTHER" id="PTHR12613:SF0">
    <property type="entry name" value="ERO1-LIKE PROTEIN"/>
    <property type="match status" value="1"/>
</dbReference>
<dbReference type="Proteomes" id="UP000322225">
    <property type="component" value="Chromosome 8"/>
</dbReference>
<evidence type="ECO:0000256" key="7">
    <source>
        <dbReference type="ARBA" id="ARBA00022729"/>
    </source>
</evidence>
<keyword evidence="5" id="KW-0813">Transport</keyword>
<name>A0AAJ8MZ26_9TREE</name>
<accession>A0AAJ8MZ26</accession>
<proteinExistence type="inferred from homology"/>
<keyword evidence="10" id="KW-0249">Electron transport</keyword>
<sequence length="852" mass="93812">MSVPYNLWGASAMVGSPAMMGGGGMWAVPQMLPSSNPFIANPEGAIRDMAEHDTNGDSELGPDDNHLSWYESWAKDENNRKIIMDVIKARLELQWPYNYKALLLLGKMPDGEIANLHEKLGKLADSADSVKGAKYLKELAKPLLEKAKAELAKKEEEESKKKQEAIMAMWGGLWANNGYTAPTLQSGSGYIGWPYPYAMPPGSLGHMGGWNGKPPDNWHPTPITALPQVYPFSRTGYYGLQPETKCKSPDVTRPPKGWWVHIGRKANTRRRRVNMRPSSSKIALLSLSLAATTSASTLDGLRKGLRPDSKVARNVLEGKAEGYCSPSGPIESTHCLYETVESLNTQLFPALHELVTYPFFRHYKVDLYKECPFWYENGFCMNRNCGVEAADEDEIPEKWRAAALSAVSVSPSDAEGVSSCYFKEQDFCYVEDDADQNGQYVDLTLNPERFTGYAGDSAHNVWRAIYEENCFGLSEASLSEIGSGSGATSQKSTKAELASAVVGAGGVSRSEPSGGAQVPGWGFSKLSEGWGTEMVKSPMGGEGEMCEEKRVYYRVISGLHASISIHICHEYLDQTTGEWSPNLECFISRLATHPERLSNVYFNAVLLLRAVARAAPYLEAYDISTSPIGGVEKESDRLTKAKFGEVLKLAGGEEMGKGFDEGDFFTGEDAVILKEQFKTHFRNVSRIMDCVGCDKCRLWGKLQVSGIGTALKILFELDDKALDPKVNPDLLQRSEVVALINTLHRISESLASVESFRKIYASTQLEEEELSKRRKSKLDKAKSLSQNTTTKATTSLTTSLSVVLTTLEGLRRSCRGCLEFCWKSLEGGRFAQLLGTVWGWFGSVGEGVRGEL</sequence>
<keyword evidence="6" id="KW-0285">Flavoprotein</keyword>
<organism evidence="16 17">
    <name type="scientific">Kwoniella shandongensis</name>
    <dbReference type="NCBI Taxonomy" id="1734106"/>
    <lineage>
        <taxon>Eukaryota</taxon>
        <taxon>Fungi</taxon>
        <taxon>Dikarya</taxon>
        <taxon>Basidiomycota</taxon>
        <taxon>Agaricomycotina</taxon>
        <taxon>Tremellomycetes</taxon>
        <taxon>Tremellales</taxon>
        <taxon>Cryptococcaceae</taxon>
        <taxon>Kwoniella</taxon>
    </lineage>
</organism>
<evidence type="ECO:0000256" key="10">
    <source>
        <dbReference type="ARBA" id="ARBA00022982"/>
    </source>
</evidence>
<keyword evidence="8" id="KW-0256">Endoplasmic reticulum</keyword>
<reference evidence="16" key="1">
    <citation type="submission" date="2017-08" db="EMBL/GenBank/DDBJ databases">
        <authorList>
            <person name="Cuomo C."/>
            <person name="Billmyre B."/>
            <person name="Heitman J."/>
        </authorList>
    </citation>
    <scope>NUCLEOTIDE SEQUENCE</scope>
    <source>
        <strain evidence="16">CBS 12478</strain>
    </source>
</reference>
<dbReference type="GO" id="GO:0071949">
    <property type="term" value="F:FAD binding"/>
    <property type="evidence" value="ECO:0007669"/>
    <property type="project" value="InterPro"/>
</dbReference>
<evidence type="ECO:0000313" key="16">
    <source>
        <dbReference type="EMBL" id="WWD20351.1"/>
    </source>
</evidence>
<evidence type="ECO:0000256" key="3">
    <source>
        <dbReference type="ARBA" id="ARBA00008277"/>
    </source>
</evidence>
<dbReference type="Pfam" id="PF04137">
    <property type="entry name" value="ERO1"/>
    <property type="match status" value="1"/>
</dbReference>
<evidence type="ECO:0000256" key="5">
    <source>
        <dbReference type="ARBA" id="ARBA00022448"/>
    </source>
</evidence>
<keyword evidence="13" id="KW-1015">Disulfide bond</keyword>
<dbReference type="GO" id="GO:0015035">
    <property type="term" value="F:protein-disulfide reductase activity"/>
    <property type="evidence" value="ECO:0007669"/>
    <property type="project" value="InterPro"/>
</dbReference>
<dbReference type="InterPro" id="IPR037192">
    <property type="entry name" value="ERO1-like_sf"/>
</dbReference>
<keyword evidence="9" id="KW-0274">FAD</keyword>
<dbReference type="SUPFAM" id="SSF110019">
    <property type="entry name" value="ERO1-like"/>
    <property type="match status" value="1"/>
</dbReference>
<dbReference type="AlphaFoldDB" id="A0AAJ8MZ26"/>
<keyword evidence="7" id="KW-0732">Signal</keyword>
<comment type="similarity">
    <text evidence="3">Belongs to the EROs family.</text>
</comment>
<comment type="subcellular location">
    <subcellularLocation>
        <location evidence="2">Endoplasmic reticulum membrane</location>
        <topology evidence="2">Peripheral membrane protein</topology>
        <orientation evidence="2">Lumenal side</orientation>
    </subcellularLocation>
</comment>
<dbReference type="KEGG" id="ksn:43591481"/>
<evidence type="ECO:0000256" key="15">
    <source>
        <dbReference type="ARBA" id="ARBA00023284"/>
    </source>
</evidence>
<evidence type="ECO:0000256" key="11">
    <source>
        <dbReference type="ARBA" id="ARBA00023002"/>
    </source>
</evidence>
<dbReference type="InterPro" id="IPR007266">
    <property type="entry name" value="Ero1"/>
</dbReference>
<dbReference type="GO" id="GO:0016972">
    <property type="term" value="F:thiol oxidase activity"/>
    <property type="evidence" value="ECO:0007669"/>
    <property type="project" value="InterPro"/>
</dbReference>
<keyword evidence="17" id="KW-1185">Reference proteome</keyword>
<dbReference type="PANTHER" id="PTHR12613">
    <property type="entry name" value="ERO1-RELATED"/>
    <property type="match status" value="1"/>
</dbReference>
<evidence type="ECO:0000256" key="13">
    <source>
        <dbReference type="ARBA" id="ARBA00023157"/>
    </source>
</evidence>
<comment type="cofactor">
    <cofactor evidence="1">
        <name>FAD</name>
        <dbReference type="ChEBI" id="CHEBI:57692"/>
    </cofactor>
</comment>